<dbReference type="InterPro" id="IPR013149">
    <property type="entry name" value="ADH-like_C"/>
</dbReference>
<dbReference type="InterPro" id="IPR011032">
    <property type="entry name" value="GroES-like_sf"/>
</dbReference>
<evidence type="ECO:0000313" key="7">
    <source>
        <dbReference type="Proteomes" id="UP000612893"/>
    </source>
</evidence>
<feature type="domain" description="Enoyl reductase (ER)" evidence="5">
    <location>
        <begin position="8"/>
        <end position="343"/>
    </location>
</feature>
<evidence type="ECO:0000313" key="6">
    <source>
        <dbReference type="EMBL" id="MBJ7596588.1"/>
    </source>
</evidence>
<dbReference type="InterPro" id="IPR036291">
    <property type="entry name" value="NAD(P)-bd_dom_sf"/>
</dbReference>
<dbReference type="InterPro" id="IPR020843">
    <property type="entry name" value="ER"/>
</dbReference>
<keyword evidence="2 4" id="KW-0862">Zinc</keyword>
<dbReference type="SUPFAM" id="SSF50129">
    <property type="entry name" value="GroES-like"/>
    <property type="match status" value="1"/>
</dbReference>
<evidence type="ECO:0000256" key="2">
    <source>
        <dbReference type="ARBA" id="ARBA00022833"/>
    </source>
</evidence>
<dbReference type="PANTHER" id="PTHR43401:SF2">
    <property type="entry name" value="L-THREONINE 3-DEHYDROGENASE"/>
    <property type="match status" value="1"/>
</dbReference>
<dbReference type="Gene3D" id="3.90.180.10">
    <property type="entry name" value="Medium-chain alcohol dehydrogenases, catalytic domain"/>
    <property type="match status" value="1"/>
</dbReference>
<evidence type="ECO:0000256" key="1">
    <source>
        <dbReference type="ARBA" id="ARBA00022723"/>
    </source>
</evidence>
<dbReference type="InterPro" id="IPR002328">
    <property type="entry name" value="ADH_Zn_CS"/>
</dbReference>
<dbReference type="EMBL" id="JAEKNR010000011">
    <property type="protein sequence ID" value="MBJ7596588.1"/>
    <property type="molecule type" value="Genomic_DNA"/>
</dbReference>
<proteinExistence type="inferred from homology"/>
<comment type="cofactor">
    <cofactor evidence="4">
        <name>Zn(2+)</name>
        <dbReference type="ChEBI" id="CHEBI:29105"/>
    </cofactor>
</comment>
<protein>
    <submittedName>
        <fullName evidence="6">Alcohol dehydrogenase catalytic domain-containing protein</fullName>
    </submittedName>
</protein>
<dbReference type="GO" id="GO:0016491">
    <property type="term" value="F:oxidoreductase activity"/>
    <property type="evidence" value="ECO:0007669"/>
    <property type="project" value="UniProtKB-KW"/>
</dbReference>
<dbReference type="Gene3D" id="3.40.50.720">
    <property type="entry name" value="NAD(P)-binding Rossmann-like Domain"/>
    <property type="match status" value="1"/>
</dbReference>
<gene>
    <name evidence="6" type="ORF">JF922_00670</name>
</gene>
<dbReference type="SMART" id="SM00829">
    <property type="entry name" value="PKS_ER"/>
    <property type="match status" value="1"/>
</dbReference>
<keyword evidence="1 4" id="KW-0479">Metal-binding</keyword>
<evidence type="ECO:0000256" key="4">
    <source>
        <dbReference type="RuleBase" id="RU361277"/>
    </source>
</evidence>
<organism evidence="6 7">
    <name type="scientific">Candidatus Nephthysia bennettiae</name>
    <dbReference type="NCBI Taxonomy" id="3127016"/>
    <lineage>
        <taxon>Bacteria</taxon>
        <taxon>Bacillati</taxon>
        <taxon>Candidatus Dormiibacterota</taxon>
        <taxon>Candidatus Dormibacteria</taxon>
        <taxon>Candidatus Dormibacterales</taxon>
        <taxon>Candidatus Dormibacteraceae</taxon>
        <taxon>Candidatus Nephthysia</taxon>
    </lineage>
</organism>
<reference evidence="6" key="1">
    <citation type="submission" date="2020-10" db="EMBL/GenBank/DDBJ databases">
        <title>Ca. Dormibacterota MAGs.</title>
        <authorList>
            <person name="Montgomery K."/>
        </authorList>
    </citation>
    <scope>NUCLEOTIDE SEQUENCE [LARGE SCALE GENOMIC DNA]</scope>
    <source>
        <strain evidence="6">SC8812_S17_10</strain>
    </source>
</reference>
<dbReference type="GO" id="GO:0008270">
    <property type="term" value="F:zinc ion binding"/>
    <property type="evidence" value="ECO:0007669"/>
    <property type="project" value="InterPro"/>
</dbReference>
<dbReference type="InterPro" id="IPR050129">
    <property type="entry name" value="Zn_alcohol_dh"/>
</dbReference>
<comment type="similarity">
    <text evidence="4">Belongs to the zinc-containing alcohol dehydrogenase family.</text>
</comment>
<comment type="caution">
    <text evidence="6">The sequence shown here is derived from an EMBL/GenBank/DDBJ whole genome shotgun (WGS) entry which is preliminary data.</text>
</comment>
<dbReference type="Proteomes" id="UP000612893">
    <property type="component" value="Unassembled WGS sequence"/>
</dbReference>
<sequence length="346" mass="36291">MLRLVMTGLDRLEVQDCPEPGSPAPGEVLLEVAGSALGTTQLHILAGTTHPALMPRVLGHEISGVVRSLGEGVSDVTEGDRVIVNPLAGCGGCRQCLAGQESVCARRSFIGMESDGGWAGVVAIPGRQLFRIPPAMPILEAVMLSSAVPSAVHAVRRAGVRPGDRVAVLGLGSIGLLLCQVARAFGATTVVGGHGHPRTIAGWERYMDSCLDLTGADSDQAAVALNVALGEPADVVFEAAGTPGMLEASLRAVRTGGVVLAMGLIKGAHAIGFADYMHDFAMREIEIRTTYAYTREDFPPSIGMFAAGRVDVRPLIAGEVAPEEVPELVRRLRREGTGGKRHLIRF</sequence>
<name>A0A934K6N5_9BACT</name>
<keyword evidence="3" id="KW-0560">Oxidoreductase</keyword>
<dbReference type="Pfam" id="PF00107">
    <property type="entry name" value="ADH_zinc_N"/>
    <property type="match status" value="1"/>
</dbReference>
<accession>A0A934K6N5</accession>
<evidence type="ECO:0000256" key="3">
    <source>
        <dbReference type="ARBA" id="ARBA00023002"/>
    </source>
</evidence>
<dbReference type="PANTHER" id="PTHR43401">
    <property type="entry name" value="L-THREONINE 3-DEHYDROGENASE"/>
    <property type="match status" value="1"/>
</dbReference>
<dbReference type="InterPro" id="IPR013154">
    <property type="entry name" value="ADH-like_N"/>
</dbReference>
<dbReference type="RefSeq" id="WP_338198416.1">
    <property type="nucleotide sequence ID" value="NZ_JAEKNR010000011.1"/>
</dbReference>
<dbReference type="AlphaFoldDB" id="A0A934K6N5"/>
<dbReference type="Pfam" id="PF08240">
    <property type="entry name" value="ADH_N"/>
    <property type="match status" value="1"/>
</dbReference>
<keyword evidence="7" id="KW-1185">Reference proteome</keyword>
<dbReference type="SUPFAM" id="SSF51735">
    <property type="entry name" value="NAD(P)-binding Rossmann-fold domains"/>
    <property type="match status" value="1"/>
</dbReference>
<dbReference type="PROSITE" id="PS00059">
    <property type="entry name" value="ADH_ZINC"/>
    <property type="match status" value="1"/>
</dbReference>
<evidence type="ECO:0000259" key="5">
    <source>
        <dbReference type="SMART" id="SM00829"/>
    </source>
</evidence>